<keyword evidence="2" id="KW-0378">Hydrolase</keyword>
<evidence type="ECO:0000313" key="5">
    <source>
        <dbReference type="Proteomes" id="UP000028864"/>
    </source>
</evidence>
<dbReference type="PANTHER" id="PTHR21660:SF1">
    <property type="entry name" value="ACYL-COENZYME A THIOESTERASE 13"/>
    <property type="match status" value="1"/>
</dbReference>
<comment type="similarity">
    <text evidence="1">Belongs to the thioesterase PaaI family.</text>
</comment>
<evidence type="ECO:0000313" key="4">
    <source>
        <dbReference type="EMBL" id="CDQ44772.1"/>
    </source>
</evidence>
<evidence type="ECO:0000259" key="3">
    <source>
        <dbReference type="Pfam" id="PF03061"/>
    </source>
</evidence>
<evidence type="ECO:0000256" key="1">
    <source>
        <dbReference type="ARBA" id="ARBA00008324"/>
    </source>
</evidence>
<dbReference type="EMBL" id="LK021338">
    <property type="protein sequence ID" value="CDQ44772.1"/>
    <property type="molecule type" value="Genomic_DNA"/>
</dbReference>
<dbReference type="InterPro" id="IPR029069">
    <property type="entry name" value="HotDog_dom_sf"/>
</dbReference>
<dbReference type="GO" id="GO:0047617">
    <property type="term" value="F:fatty acyl-CoA hydrolase activity"/>
    <property type="evidence" value="ECO:0007669"/>
    <property type="project" value="InterPro"/>
</dbReference>
<dbReference type="InterPro" id="IPR006683">
    <property type="entry name" value="Thioestr_dom"/>
</dbReference>
<gene>
    <name evidence="4" type="ORF">BN1047_02652</name>
</gene>
<dbReference type="AlphaFoldDB" id="A0AAV2WKU1"/>
<organism evidence="4 5">
    <name type="scientific">Mycolicibacterium neoaurum</name>
    <name type="common">Mycobacterium neoaurum</name>
    <dbReference type="NCBI Taxonomy" id="1795"/>
    <lineage>
        <taxon>Bacteria</taxon>
        <taxon>Bacillati</taxon>
        <taxon>Actinomycetota</taxon>
        <taxon>Actinomycetes</taxon>
        <taxon>Mycobacteriales</taxon>
        <taxon>Mycobacteriaceae</taxon>
        <taxon>Mycolicibacterium</taxon>
    </lineage>
</organism>
<sequence length="297" mass="31603">MTTAMDTRAGCMVGDRTSVEARFGLHDCQLTADGNRCAFRIPSWARDRSGRPRVGTLMVLADHILGELPYLSRPPKTWTLTGELTLDIISAVPLDGELFAEARTVARRSETFVECRITDRTGEIVAAGTTRSVTVPAVGADPLADNAARDDAARYDVPIEYGGIDRVLGLSYRPSGDLLHVTMADPDGWVNGFGIMHGGVSACVTELAAAEYVNARNPDLHTAHVHTTYLRPVVVGSPYVATARAYHVGRSSAVVEVLGFGGSGELCTVSTVTARRLGSGDRASTLTSTPTDEDGAR</sequence>
<dbReference type="PANTHER" id="PTHR21660">
    <property type="entry name" value="THIOESTERASE SUPERFAMILY MEMBER-RELATED"/>
    <property type="match status" value="1"/>
</dbReference>
<dbReference type="InterPro" id="IPR039298">
    <property type="entry name" value="ACOT13"/>
</dbReference>
<dbReference type="InterPro" id="IPR003736">
    <property type="entry name" value="PAAI_dom"/>
</dbReference>
<dbReference type="Proteomes" id="UP000028864">
    <property type="component" value="Unassembled WGS sequence"/>
</dbReference>
<dbReference type="NCBIfam" id="TIGR00369">
    <property type="entry name" value="unchar_dom_1"/>
    <property type="match status" value="1"/>
</dbReference>
<dbReference type="CDD" id="cd03443">
    <property type="entry name" value="PaaI_thioesterase"/>
    <property type="match status" value="1"/>
</dbReference>
<reference evidence="4" key="2">
    <citation type="submission" date="2015-09" db="EMBL/GenBank/DDBJ databases">
        <title>Draft genome sequence of Mycobacterium neoaurum DSM 44074.</title>
        <authorList>
            <person name="Croce O."/>
            <person name="Robert C."/>
            <person name="Raoult D."/>
            <person name="Drancourt M."/>
        </authorList>
    </citation>
    <scope>NUCLEOTIDE SEQUENCE</scope>
    <source>
        <strain evidence="4">DSM 44074</strain>
    </source>
</reference>
<dbReference type="Gene3D" id="3.10.129.10">
    <property type="entry name" value="Hotdog Thioesterase"/>
    <property type="match status" value="2"/>
</dbReference>
<dbReference type="SUPFAM" id="SSF54637">
    <property type="entry name" value="Thioesterase/thiol ester dehydrase-isomerase"/>
    <property type="match status" value="2"/>
</dbReference>
<proteinExistence type="inferred from homology"/>
<name>A0AAV2WKU1_MYCNE</name>
<reference evidence="4" key="1">
    <citation type="submission" date="2014-05" db="EMBL/GenBank/DDBJ databases">
        <authorList>
            <person name="Urmite Genomes"/>
        </authorList>
    </citation>
    <scope>NUCLEOTIDE SEQUENCE</scope>
    <source>
        <strain evidence="4">DSM 44074</strain>
    </source>
</reference>
<dbReference type="Pfam" id="PF03061">
    <property type="entry name" value="4HBT"/>
    <property type="match status" value="1"/>
</dbReference>
<accession>A0AAV2WKU1</accession>
<evidence type="ECO:0000256" key="2">
    <source>
        <dbReference type="ARBA" id="ARBA00022801"/>
    </source>
</evidence>
<feature type="domain" description="Thioesterase" evidence="3">
    <location>
        <begin position="193"/>
        <end position="267"/>
    </location>
</feature>
<protein>
    <submittedName>
        <fullName evidence="4">Phenylacetic acid degradation-like protein</fullName>
    </submittedName>
</protein>